<evidence type="ECO:0000259" key="4">
    <source>
        <dbReference type="Pfam" id="PF00962"/>
    </source>
</evidence>
<gene>
    <name evidence="5" type="ORF">VE01_09956</name>
</gene>
<reference evidence="6" key="2">
    <citation type="journal article" date="2018" name="Nat. Commun.">
        <title>Extreme sensitivity to ultraviolet light in the fungal pathogen causing white-nose syndrome of bats.</title>
        <authorList>
            <person name="Palmer J.M."/>
            <person name="Drees K.P."/>
            <person name="Foster J.T."/>
            <person name="Lindner D.L."/>
        </authorList>
    </citation>
    <scope>NUCLEOTIDE SEQUENCE [LARGE SCALE GENOMIC DNA]</scope>
    <source>
        <strain evidence="6">UAMH 10579</strain>
    </source>
</reference>
<dbReference type="GO" id="GO:0046872">
    <property type="term" value="F:metal ion binding"/>
    <property type="evidence" value="ECO:0007669"/>
    <property type="project" value="UniProtKB-KW"/>
</dbReference>
<dbReference type="GO" id="GO:0000034">
    <property type="term" value="F:adenine deaminase activity"/>
    <property type="evidence" value="ECO:0007669"/>
    <property type="project" value="TreeGrafter"/>
</dbReference>
<dbReference type="Gene3D" id="3.20.20.140">
    <property type="entry name" value="Metal-dependent hydrolases"/>
    <property type="match status" value="1"/>
</dbReference>
<evidence type="ECO:0000313" key="6">
    <source>
        <dbReference type="Proteomes" id="UP000091956"/>
    </source>
</evidence>
<proteinExistence type="predicted"/>
<dbReference type="Pfam" id="PF00962">
    <property type="entry name" value="A_deaminase"/>
    <property type="match status" value="1"/>
</dbReference>
<comment type="cofactor">
    <cofactor evidence="1">
        <name>Zn(2+)</name>
        <dbReference type="ChEBI" id="CHEBI:29105"/>
    </cofactor>
</comment>
<evidence type="ECO:0000256" key="3">
    <source>
        <dbReference type="ARBA" id="ARBA00022801"/>
    </source>
</evidence>
<sequence>MSPIPYNIIQEWERQVLSMDDPFIAGIPKIELHVHIEGTLTPELRWKLGQRNGISLGSKRLRKDFHSLEQLKQSYDLLRPRSVKGSGQVSAFFDAYYGGMEVLRVEEDFYDLAMDYFLKAAAMKVRYCEPSFDPQAHTRRGVKFETFMRGFRRAQIDADRKLNVKSAWIMCMLRDMPPQAAIEHYEAALPYKDMIMGVGLDSNEYDRPPSLFEELYLRARADGFKLTCHCDVTQKNTHEHIRQVAESVGGTGAERCDHGLDAAESPELVSLIKHKDLGVTLCPWAYVRHHTEVDLFKHIRTLFDAGIKVNISSDSPAYMESNWVTQNLLLVRLKCKFTNDEIAKVEKNGVEICWAPKEVKENILREIENFCNSSS</sequence>
<dbReference type="PANTHER" id="PTHR43114">
    <property type="entry name" value="ADENINE DEAMINASE"/>
    <property type="match status" value="1"/>
</dbReference>
<dbReference type="InterPro" id="IPR001365">
    <property type="entry name" value="A_deaminase_dom"/>
</dbReference>
<dbReference type="InterPro" id="IPR006330">
    <property type="entry name" value="Ado/ade_deaminase"/>
</dbReference>
<dbReference type="InterPro" id="IPR032466">
    <property type="entry name" value="Metal_Hydrolase"/>
</dbReference>
<organism evidence="5 6">
    <name type="scientific">Pseudogymnoascus verrucosus</name>
    <dbReference type="NCBI Taxonomy" id="342668"/>
    <lineage>
        <taxon>Eukaryota</taxon>
        <taxon>Fungi</taxon>
        <taxon>Dikarya</taxon>
        <taxon>Ascomycota</taxon>
        <taxon>Pezizomycotina</taxon>
        <taxon>Leotiomycetes</taxon>
        <taxon>Thelebolales</taxon>
        <taxon>Thelebolaceae</taxon>
        <taxon>Pseudogymnoascus</taxon>
    </lineage>
</organism>
<dbReference type="GeneID" id="28843342"/>
<name>A0A1B8G853_9PEZI</name>
<dbReference type="EMBL" id="KV460276">
    <property type="protein sequence ID" value="OBT92002.1"/>
    <property type="molecule type" value="Genomic_DNA"/>
</dbReference>
<evidence type="ECO:0000256" key="1">
    <source>
        <dbReference type="ARBA" id="ARBA00001947"/>
    </source>
</evidence>
<dbReference type="GO" id="GO:0005829">
    <property type="term" value="C:cytosol"/>
    <property type="evidence" value="ECO:0007669"/>
    <property type="project" value="TreeGrafter"/>
</dbReference>
<dbReference type="OrthoDB" id="272271at2759"/>
<reference evidence="5 6" key="1">
    <citation type="submission" date="2016-03" db="EMBL/GenBank/DDBJ databases">
        <title>Comparative genomics of Pseudogymnoascus destructans, the fungus causing white-nose syndrome of bats.</title>
        <authorList>
            <person name="Palmer J.M."/>
            <person name="Drees K.P."/>
            <person name="Foster J.T."/>
            <person name="Lindner D.L."/>
        </authorList>
    </citation>
    <scope>NUCLEOTIDE SEQUENCE [LARGE SCALE GENOMIC DNA]</scope>
    <source>
        <strain evidence="5 6">UAMH 10579</strain>
    </source>
</reference>
<dbReference type="GO" id="GO:0006146">
    <property type="term" value="P:adenine catabolic process"/>
    <property type="evidence" value="ECO:0007669"/>
    <property type="project" value="TreeGrafter"/>
</dbReference>
<dbReference type="NCBIfam" id="TIGR01430">
    <property type="entry name" value="aden_deam"/>
    <property type="match status" value="1"/>
</dbReference>
<dbReference type="AlphaFoldDB" id="A0A1B8G853"/>
<keyword evidence="6" id="KW-1185">Reference proteome</keyword>
<dbReference type="RefSeq" id="XP_018125735.1">
    <property type="nucleotide sequence ID" value="XM_018279363.2"/>
</dbReference>
<feature type="domain" description="Adenosine deaminase" evidence="4">
    <location>
        <begin position="28"/>
        <end position="368"/>
    </location>
</feature>
<protein>
    <recommendedName>
        <fullName evidence="4">Adenosine deaminase domain-containing protein</fullName>
    </recommendedName>
</protein>
<dbReference type="Proteomes" id="UP000091956">
    <property type="component" value="Unassembled WGS sequence"/>
</dbReference>
<accession>A0A1B8G853</accession>
<keyword evidence="3" id="KW-0378">Hydrolase</keyword>
<dbReference type="SUPFAM" id="SSF51556">
    <property type="entry name" value="Metallo-dependent hydrolases"/>
    <property type="match status" value="1"/>
</dbReference>
<evidence type="ECO:0000256" key="2">
    <source>
        <dbReference type="ARBA" id="ARBA00022723"/>
    </source>
</evidence>
<keyword evidence="2" id="KW-0479">Metal-binding</keyword>
<evidence type="ECO:0000313" key="5">
    <source>
        <dbReference type="EMBL" id="OBT92002.1"/>
    </source>
</evidence>
<dbReference type="PANTHER" id="PTHR43114:SF7">
    <property type="entry name" value="ADENOSINE DEAMINASE DOMAIN-CONTAINING PROTEIN"/>
    <property type="match status" value="1"/>
</dbReference>
<dbReference type="GO" id="GO:0043103">
    <property type="term" value="P:hypoxanthine salvage"/>
    <property type="evidence" value="ECO:0007669"/>
    <property type="project" value="TreeGrafter"/>
</dbReference>
<dbReference type="STRING" id="342668.A0A1B8G853"/>